<feature type="region of interest" description="Disordered" evidence="1">
    <location>
        <begin position="45"/>
        <end position="168"/>
    </location>
</feature>
<dbReference type="Proteomes" id="UP000247702">
    <property type="component" value="Unassembled WGS sequence"/>
</dbReference>
<sequence>MSADPKTLYLSKKLAEFPSYNHQILLTEFSLDLENAVNTTIAEVPEETDPSCLSTPVPQQDFNISETSEKPDSIISEPSRIITEDIPKISSSSSKARVDPSPSGRKSCKSRKNKIIKDKQKNQPQGQSKPSAANKSQNHMMKKSCPKVIKKYDIPQPAVSQDDKINSI</sequence>
<dbReference type="EMBL" id="BLAL01000228">
    <property type="protein sequence ID" value="GES93326.1"/>
    <property type="molecule type" value="Genomic_DNA"/>
</dbReference>
<gene>
    <name evidence="3" type="ORF">RCL2_002008200</name>
    <name evidence="2" type="ORF">RclHR1_17600003</name>
</gene>
<evidence type="ECO:0000313" key="4">
    <source>
        <dbReference type="Proteomes" id="UP000247702"/>
    </source>
</evidence>
<organism evidence="2 4">
    <name type="scientific">Rhizophagus clarus</name>
    <dbReference type="NCBI Taxonomy" id="94130"/>
    <lineage>
        <taxon>Eukaryota</taxon>
        <taxon>Fungi</taxon>
        <taxon>Fungi incertae sedis</taxon>
        <taxon>Mucoromycota</taxon>
        <taxon>Glomeromycotina</taxon>
        <taxon>Glomeromycetes</taxon>
        <taxon>Glomerales</taxon>
        <taxon>Glomeraceae</taxon>
        <taxon>Rhizophagus</taxon>
    </lineage>
</organism>
<evidence type="ECO:0000313" key="2">
    <source>
        <dbReference type="EMBL" id="GBB90610.1"/>
    </source>
</evidence>
<comment type="caution">
    <text evidence="2">The sequence shown here is derived from an EMBL/GenBank/DDBJ whole genome shotgun (WGS) entry which is preliminary data.</text>
</comment>
<reference evidence="2 4" key="1">
    <citation type="submission" date="2017-11" db="EMBL/GenBank/DDBJ databases">
        <title>The genome of Rhizophagus clarus HR1 reveals common genetic basis of auxotrophy among arbuscular mycorrhizal fungi.</title>
        <authorList>
            <person name="Kobayashi Y."/>
        </authorList>
    </citation>
    <scope>NUCLEOTIDE SEQUENCE [LARGE SCALE GENOMIC DNA]</scope>
    <source>
        <strain evidence="2 4">HR1</strain>
    </source>
</reference>
<dbReference type="AlphaFoldDB" id="A0A2Z6QKN9"/>
<evidence type="ECO:0000256" key="1">
    <source>
        <dbReference type="SAM" id="MobiDB-lite"/>
    </source>
</evidence>
<name>A0A2Z6QKN9_9GLOM</name>
<feature type="compositionally biased region" description="Polar residues" evidence="1">
    <location>
        <begin position="51"/>
        <end position="66"/>
    </location>
</feature>
<feature type="compositionally biased region" description="Polar residues" evidence="1">
    <location>
        <begin position="124"/>
        <end position="139"/>
    </location>
</feature>
<accession>A0A2Z6QKN9</accession>
<feature type="compositionally biased region" description="Basic residues" evidence="1">
    <location>
        <begin position="140"/>
        <end position="149"/>
    </location>
</feature>
<proteinExistence type="predicted"/>
<keyword evidence="4" id="KW-1185">Reference proteome</keyword>
<reference evidence="3" key="2">
    <citation type="submission" date="2019-10" db="EMBL/GenBank/DDBJ databases">
        <title>Conservation and host-specific expression of non-tandemly repeated heterogenous ribosome RNA gene in arbuscular mycorrhizal fungi.</title>
        <authorList>
            <person name="Maeda T."/>
            <person name="Kobayashi Y."/>
            <person name="Nakagawa T."/>
            <person name="Ezawa T."/>
            <person name="Yamaguchi K."/>
            <person name="Bino T."/>
            <person name="Nishimoto Y."/>
            <person name="Shigenobu S."/>
            <person name="Kawaguchi M."/>
        </authorList>
    </citation>
    <scope>NUCLEOTIDE SEQUENCE</scope>
    <source>
        <strain evidence="3">HR1</strain>
    </source>
</reference>
<dbReference type="Proteomes" id="UP000615446">
    <property type="component" value="Unassembled WGS sequence"/>
</dbReference>
<evidence type="ECO:0000313" key="3">
    <source>
        <dbReference type="EMBL" id="GES93326.1"/>
    </source>
</evidence>
<protein>
    <submittedName>
        <fullName evidence="2">Uncharacterized protein</fullName>
    </submittedName>
</protein>
<dbReference type="EMBL" id="BEXD01000847">
    <property type="protein sequence ID" value="GBB90610.1"/>
    <property type="molecule type" value="Genomic_DNA"/>
</dbReference>